<dbReference type="Proteomes" id="UP000078046">
    <property type="component" value="Unassembled WGS sequence"/>
</dbReference>
<sequence length="58" mass="6698">MDEKNMENETFDINHCSVNLNEAIQTISQCWKYSENNVKMSISVQCWQFAGLVVITVL</sequence>
<reference evidence="1 2" key="1">
    <citation type="submission" date="2016-04" db="EMBL/GenBank/DDBJ databases">
        <title>The genome of Intoshia linei affirms orthonectids as highly simplified spiralians.</title>
        <authorList>
            <person name="Mikhailov K.V."/>
            <person name="Slusarev G.S."/>
            <person name="Nikitin M.A."/>
            <person name="Logacheva M.D."/>
            <person name="Penin A."/>
            <person name="Aleoshin V."/>
            <person name="Panchin Y.V."/>
        </authorList>
    </citation>
    <scope>NUCLEOTIDE SEQUENCE [LARGE SCALE GENOMIC DNA]</scope>
    <source>
        <strain evidence="1">Intl2013</strain>
        <tissue evidence="1">Whole animal</tissue>
    </source>
</reference>
<protein>
    <submittedName>
        <fullName evidence="1">Uncharacterized protein</fullName>
    </submittedName>
</protein>
<evidence type="ECO:0000313" key="2">
    <source>
        <dbReference type="Proteomes" id="UP000078046"/>
    </source>
</evidence>
<dbReference type="OrthoDB" id="2421129at2759"/>
<comment type="caution">
    <text evidence="1">The sequence shown here is derived from an EMBL/GenBank/DDBJ whole genome shotgun (WGS) entry which is preliminary data.</text>
</comment>
<name>A0A177BAL1_9BILA</name>
<evidence type="ECO:0000313" key="1">
    <source>
        <dbReference type="EMBL" id="OAF70474.1"/>
    </source>
</evidence>
<keyword evidence="2" id="KW-1185">Reference proteome</keyword>
<gene>
    <name evidence="1" type="ORF">A3Q56_01753</name>
</gene>
<accession>A0A177BAL1</accession>
<dbReference type="EMBL" id="LWCA01000144">
    <property type="protein sequence ID" value="OAF70474.1"/>
    <property type="molecule type" value="Genomic_DNA"/>
</dbReference>
<dbReference type="AlphaFoldDB" id="A0A177BAL1"/>
<organism evidence="1 2">
    <name type="scientific">Intoshia linei</name>
    <dbReference type="NCBI Taxonomy" id="1819745"/>
    <lineage>
        <taxon>Eukaryota</taxon>
        <taxon>Metazoa</taxon>
        <taxon>Spiralia</taxon>
        <taxon>Lophotrochozoa</taxon>
        <taxon>Mesozoa</taxon>
        <taxon>Orthonectida</taxon>
        <taxon>Rhopaluridae</taxon>
        <taxon>Intoshia</taxon>
    </lineage>
</organism>
<proteinExistence type="predicted"/>